<name>A0A0E9Q840_ANGAN</name>
<reference evidence="2" key="1">
    <citation type="submission" date="2014-11" db="EMBL/GenBank/DDBJ databases">
        <authorList>
            <person name="Amaro Gonzalez C."/>
        </authorList>
    </citation>
    <scope>NUCLEOTIDE SEQUENCE</scope>
</reference>
<accession>A0A0E9Q840</accession>
<reference evidence="2" key="2">
    <citation type="journal article" date="2015" name="Fish Shellfish Immunol.">
        <title>Early steps in the European eel (Anguilla anguilla)-Vibrio vulnificus interaction in the gills: Role of the RtxA13 toxin.</title>
        <authorList>
            <person name="Callol A."/>
            <person name="Pajuelo D."/>
            <person name="Ebbesson L."/>
            <person name="Teles M."/>
            <person name="MacKenzie S."/>
            <person name="Amaro C."/>
        </authorList>
    </citation>
    <scope>NUCLEOTIDE SEQUENCE</scope>
</reference>
<evidence type="ECO:0000256" key="1">
    <source>
        <dbReference type="SAM" id="MobiDB-lite"/>
    </source>
</evidence>
<feature type="region of interest" description="Disordered" evidence="1">
    <location>
        <begin position="1"/>
        <end position="26"/>
    </location>
</feature>
<organism evidence="2">
    <name type="scientific">Anguilla anguilla</name>
    <name type="common">European freshwater eel</name>
    <name type="synonym">Muraena anguilla</name>
    <dbReference type="NCBI Taxonomy" id="7936"/>
    <lineage>
        <taxon>Eukaryota</taxon>
        <taxon>Metazoa</taxon>
        <taxon>Chordata</taxon>
        <taxon>Craniata</taxon>
        <taxon>Vertebrata</taxon>
        <taxon>Euteleostomi</taxon>
        <taxon>Actinopterygii</taxon>
        <taxon>Neopterygii</taxon>
        <taxon>Teleostei</taxon>
        <taxon>Anguilliformes</taxon>
        <taxon>Anguillidae</taxon>
        <taxon>Anguilla</taxon>
    </lineage>
</organism>
<dbReference type="AlphaFoldDB" id="A0A0E9Q840"/>
<dbReference type="EMBL" id="GBXM01095870">
    <property type="protein sequence ID" value="JAH12707.1"/>
    <property type="molecule type" value="Transcribed_RNA"/>
</dbReference>
<evidence type="ECO:0000313" key="2">
    <source>
        <dbReference type="EMBL" id="JAH12707.1"/>
    </source>
</evidence>
<proteinExistence type="predicted"/>
<protein>
    <submittedName>
        <fullName evidence="2">Uncharacterized protein</fullName>
    </submittedName>
</protein>
<sequence>MDPGAKQIRPFSKLSFSPSPCRPCKR</sequence>